<dbReference type="Proteomes" id="UP000325579">
    <property type="component" value="Unassembled WGS sequence"/>
</dbReference>
<dbReference type="GeneID" id="43671407"/>
<sequence length="53" mass="5938">MKLIYSSHELAGTLHEKPRTASTSSQSKVESKNEEEALSLLQAILYVYLVTLE</sequence>
<dbReference type="AlphaFoldDB" id="A0A5N7DIT4"/>
<dbReference type="EMBL" id="ML736754">
    <property type="protein sequence ID" value="KAE8406366.1"/>
    <property type="molecule type" value="Genomic_DNA"/>
</dbReference>
<reference evidence="1 2" key="1">
    <citation type="submission" date="2019-04" db="EMBL/GenBank/DDBJ databases">
        <authorList>
            <consortium name="DOE Joint Genome Institute"/>
            <person name="Mondo S."/>
            <person name="Kjaerbolling I."/>
            <person name="Vesth T."/>
            <person name="Frisvad J.C."/>
            <person name="Nybo J.L."/>
            <person name="Theobald S."/>
            <person name="Kildgaard S."/>
            <person name="Isbrandt T."/>
            <person name="Kuo A."/>
            <person name="Sato A."/>
            <person name="Lyhne E.K."/>
            <person name="Kogle M.E."/>
            <person name="Wiebenga A."/>
            <person name="Kun R.S."/>
            <person name="Lubbers R.J."/>
            <person name="Makela M.R."/>
            <person name="Barry K."/>
            <person name="Chovatia M."/>
            <person name="Clum A."/>
            <person name="Daum C."/>
            <person name="Haridas S."/>
            <person name="He G."/>
            <person name="LaButti K."/>
            <person name="Lipzen A."/>
            <person name="Riley R."/>
            <person name="Salamov A."/>
            <person name="Simmons B.A."/>
            <person name="Magnuson J.K."/>
            <person name="Henrissat B."/>
            <person name="Mortensen U.H."/>
            <person name="Larsen T.O."/>
            <person name="Devries R.P."/>
            <person name="Grigoriev I.V."/>
            <person name="Machida M."/>
            <person name="Baker S.E."/>
            <person name="Andersen M.R."/>
            <person name="Cantor M.N."/>
            <person name="Hua S.X."/>
        </authorList>
    </citation>
    <scope>NUCLEOTIDE SEQUENCE [LARGE SCALE GENOMIC DNA]</scope>
    <source>
        <strain evidence="1 2">CBS 119388</strain>
    </source>
</reference>
<keyword evidence="2" id="KW-1185">Reference proteome</keyword>
<gene>
    <name evidence="1" type="ORF">BDV37DRAFT_280958</name>
</gene>
<protein>
    <submittedName>
        <fullName evidence="1">Uncharacterized protein</fullName>
    </submittedName>
</protein>
<accession>A0A5N7DIT4</accession>
<accession>A0A5N6HK61</accession>
<name>A0A5N7DIT4_9EURO</name>
<evidence type="ECO:0000313" key="1">
    <source>
        <dbReference type="EMBL" id="KAE8406366.1"/>
    </source>
</evidence>
<evidence type="ECO:0000313" key="2">
    <source>
        <dbReference type="Proteomes" id="UP000325579"/>
    </source>
</evidence>
<dbReference type="RefSeq" id="XP_031943685.1">
    <property type="nucleotide sequence ID" value="XM_032086716.1"/>
</dbReference>
<organism evidence="1 2">
    <name type="scientific">Aspergillus pseudonomiae</name>
    <dbReference type="NCBI Taxonomy" id="1506151"/>
    <lineage>
        <taxon>Eukaryota</taxon>
        <taxon>Fungi</taxon>
        <taxon>Dikarya</taxon>
        <taxon>Ascomycota</taxon>
        <taxon>Pezizomycotina</taxon>
        <taxon>Eurotiomycetes</taxon>
        <taxon>Eurotiomycetidae</taxon>
        <taxon>Eurotiales</taxon>
        <taxon>Aspergillaceae</taxon>
        <taxon>Aspergillus</taxon>
        <taxon>Aspergillus subgen. Circumdati</taxon>
    </lineage>
</organism>
<proteinExistence type="predicted"/>